<evidence type="ECO:0000313" key="1">
    <source>
        <dbReference type="EMBL" id="KAF6304796.1"/>
    </source>
</evidence>
<name>A0A7J7TW37_PIPKU</name>
<organism evidence="1 2">
    <name type="scientific">Pipistrellus kuhlii</name>
    <name type="common">Kuhl's pipistrelle</name>
    <dbReference type="NCBI Taxonomy" id="59472"/>
    <lineage>
        <taxon>Eukaryota</taxon>
        <taxon>Metazoa</taxon>
        <taxon>Chordata</taxon>
        <taxon>Craniata</taxon>
        <taxon>Vertebrata</taxon>
        <taxon>Euteleostomi</taxon>
        <taxon>Mammalia</taxon>
        <taxon>Eutheria</taxon>
        <taxon>Laurasiatheria</taxon>
        <taxon>Chiroptera</taxon>
        <taxon>Yangochiroptera</taxon>
        <taxon>Vespertilionidae</taxon>
        <taxon>Pipistrellus</taxon>
    </lineage>
</organism>
<comment type="caution">
    <text evidence="1">The sequence shown here is derived from an EMBL/GenBank/DDBJ whole genome shotgun (WGS) entry which is preliminary data.</text>
</comment>
<gene>
    <name evidence="1" type="ORF">mPipKuh1_009250</name>
</gene>
<sequence>MLSSPAACSVECAATLSPQPCWCRPVRCICRFILIPHSKACCSPELPHHFLKHSRLWGHIIHYNTALNIFPPKCFICLKSFSVSHHLEHRIQIPWHGVYTAFGVLVGVSLTASLTSAACHSPAVGTRARPLPTPPLLPPLSLSPPLPTPHHLSSACPFLLGAPSSALTLQSNVTSSRPCFSFSSSHLVVSFFPFPVPSMVPSISTVCVGLSLP</sequence>
<dbReference type="Proteomes" id="UP000558488">
    <property type="component" value="Unassembled WGS sequence"/>
</dbReference>
<evidence type="ECO:0000313" key="2">
    <source>
        <dbReference type="Proteomes" id="UP000558488"/>
    </source>
</evidence>
<reference evidence="1 2" key="1">
    <citation type="journal article" date="2020" name="Nature">
        <title>Six reference-quality genomes reveal evolution of bat adaptations.</title>
        <authorList>
            <person name="Jebb D."/>
            <person name="Huang Z."/>
            <person name="Pippel M."/>
            <person name="Hughes G.M."/>
            <person name="Lavrichenko K."/>
            <person name="Devanna P."/>
            <person name="Winkler S."/>
            <person name="Jermiin L.S."/>
            <person name="Skirmuntt E.C."/>
            <person name="Katzourakis A."/>
            <person name="Burkitt-Gray L."/>
            <person name="Ray D.A."/>
            <person name="Sullivan K.A.M."/>
            <person name="Roscito J.G."/>
            <person name="Kirilenko B.M."/>
            <person name="Davalos L.M."/>
            <person name="Corthals A.P."/>
            <person name="Power M.L."/>
            <person name="Jones G."/>
            <person name="Ransome R.D."/>
            <person name="Dechmann D.K.N."/>
            <person name="Locatelli A.G."/>
            <person name="Puechmaille S.J."/>
            <person name="Fedrigo O."/>
            <person name="Jarvis E.D."/>
            <person name="Hiller M."/>
            <person name="Vernes S.C."/>
            <person name="Myers E.W."/>
            <person name="Teeling E.C."/>
        </authorList>
    </citation>
    <scope>NUCLEOTIDE SEQUENCE [LARGE SCALE GENOMIC DNA]</scope>
    <source>
        <strain evidence="1">MPipKuh1</strain>
        <tissue evidence="1">Flight muscle</tissue>
    </source>
</reference>
<dbReference type="EMBL" id="JACAGB010000024">
    <property type="protein sequence ID" value="KAF6304796.1"/>
    <property type="molecule type" value="Genomic_DNA"/>
</dbReference>
<proteinExistence type="predicted"/>
<dbReference type="AlphaFoldDB" id="A0A7J7TW37"/>
<accession>A0A7J7TW37</accession>
<keyword evidence="2" id="KW-1185">Reference proteome</keyword>
<protein>
    <submittedName>
        <fullName evidence="1">Uncharacterized protein</fullName>
    </submittedName>
</protein>